<dbReference type="PANTHER" id="PTHR19960:SF11">
    <property type="entry name" value="TEKTIN"/>
    <property type="match status" value="1"/>
</dbReference>
<name>A0ABM3JQ25_BACDO</name>
<dbReference type="RefSeq" id="XP_049311326.1">
    <property type="nucleotide sequence ID" value="XM_049455369.1"/>
</dbReference>
<dbReference type="InterPro" id="IPR000435">
    <property type="entry name" value="Tektins"/>
</dbReference>
<keyword evidence="4" id="KW-0175">Coiled coil</keyword>
<dbReference type="Proteomes" id="UP001652620">
    <property type="component" value="Chromosome 4"/>
</dbReference>
<keyword evidence="2" id="KW-0963">Cytoplasm</keyword>
<evidence type="ECO:0000256" key="2">
    <source>
        <dbReference type="ARBA" id="ARBA00022490"/>
    </source>
</evidence>
<proteinExistence type="inferred from homology"/>
<keyword evidence="3" id="KW-0966">Cell projection</keyword>
<evidence type="ECO:0000313" key="6">
    <source>
        <dbReference type="RefSeq" id="XP_049311326.1"/>
    </source>
</evidence>
<evidence type="ECO:0000256" key="1">
    <source>
        <dbReference type="ARBA" id="ARBA00007209"/>
    </source>
</evidence>
<keyword evidence="3" id="KW-0282">Flagellum</keyword>
<evidence type="ECO:0000313" key="5">
    <source>
        <dbReference type="Proteomes" id="UP001652620"/>
    </source>
</evidence>
<feature type="coiled-coil region" evidence="4">
    <location>
        <begin position="512"/>
        <end position="546"/>
    </location>
</feature>
<dbReference type="InterPro" id="IPR048256">
    <property type="entry name" value="Tektin-like"/>
</dbReference>
<keyword evidence="3" id="KW-0969">Cilium</keyword>
<sequence>MLCWAVEDKNLLSRFPSIYAKTESVKELMLKSSIPIYHATSYLENRIFDHRLVKDNLLDKWPTENSTVHEYIERKDHRNLAESYPWSTAGAPPCMEPVSGPSVPPRVGISYQTNHPHPWRPTLAYEMIEVKNLAEQPVTNQLVKPCFSPSGMTTEPMNFPNLVTGFERNPQHAARAALFTRYTNNEWVNSNLTKYAESNINRNQSERLRNDAVRLMRETDEKTSQGQRDAGRRLGERITDVTFWRNELNTELDKLVSESAAISDLKRRCGKAMLDLEAPLHIAQECLYHREARAGVEKVHDTAEKALLLEIDNIRNSRDKLKELHEKITRQANDCRAAQHLLEEDVAHKESTLGIDSVCHQLNNYSRGITYYGGIEKYDPSISTQESWAEASSQRVSRSQAERAKLSQLRSDAETIVNAIAQSVWDHWSNTNNALDRRAQEMNESKNKIQLHLHKVQQELFDLEKHIFLIQKAIQDKSNPLKVAQTRLEARSHREGVELCKDWAQLRLVQEVQDIQDTVKNLHHKLQEAEAQHQNLLKTRSTLEADLRRKVNALFIDREKCMGLRRSFPVNNLIKY</sequence>
<dbReference type="PRINTS" id="PR00511">
    <property type="entry name" value="TEKTIN"/>
</dbReference>
<comment type="subcellular location">
    <subcellularLocation>
        <location evidence="3">Cytoplasm</location>
        <location evidence="3">Cytoskeleton</location>
        <location evidence="3">Cilium axoneme</location>
    </subcellularLocation>
</comment>
<gene>
    <name evidence="6" type="primary">LOC105228798</name>
</gene>
<protein>
    <recommendedName>
        <fullName evidence="3">Tektin</fullName>
    </recommendedName>
</protein>
<organism evidence="5 6">
    <name type="scientific">Bactrocera dorsalis</name>
    <name type="common">Oriental fruit fly</name>
    <name type="synonym">Dacus dorsalis</name>
    <dbReference type="NCBI Taxonomy" id="27457"/>
    <lineage>
        <taxon>Eukaryota</taxon>
        <taxon>Metazoa</taxon>
        <taxon>Ecdysozoa</taxon>
        <taxon>Arthropoda</taxon>
        <taxon>Hexapoda</taxon>
        <taxon>Insecta</taxon>
        <taxon>Pterygota</taxon>
        <taxon>Neoptera</taxon>
        <taxon>Endopterygota</taxon>
        <taxon>Diptera</taxon>
        <taxon>Brachycera</taxon>
        <taxon>Muscomorpha</taxon>
        <taxon>Tephritoidea</taxon>
        <taxon>Tephritidae</taxon>
        <taxon>Bactrocera</taxon>
        <taxon>Bactrocera</taxon>
    </lineage>
</organism>
<keyword evidence="5" id="KW-1185">Reference proteome</keyword>
<dbReference type="GeneID" id="105228798"/>
<comment type="similarity">
    <text evidence="1 3">Belongs to the tektin family.</text>
</comment>
<evidence type="ECO:0000256" key="4">
    <source>
        <dbReference type="SAM" id="Coils"/>
    </source>
</evidence>
<dbReference type="Pfam" id="PF03148">
    <property type="entry name" value="Tektin"/>
    <property type="match status" value="1"/>
</dbReference>
<accession>A0ABM3JQ25</accession>
<evidence type="ECO:0000256" key="3">
    <source>
        <dbReference type="RuleBase" id="RU367040"/>
    </source>
</evidence>
<dbReference type="PANTHER" id="PTHR19960">
    <property type="entry name" value="TEKTIN"/>
    <property type="match status" value="1"/>
</dbReference>
<reference evidence="6" key="1">
    <citation type="submission" date="2025-08" db="UniProtKB">
        <authorList>
            <consortium name="RefSeq"/>
        </authorList>
    </citation>
    <scope>IDENTIFICATION</scope>
    <source>
        <tissue evidence="6">Adult</tissue>
    </source>
</reference>